<organism evidence="1 2">
    <name type="scientific">Cyclobacterium qasimii M12-11B</name>
    <dbReference type="NCBI Taxonomy" id="641524"/>
    <lineage>
        <taxon>Bacteria</taxon>
        <taxon>Pseudomonadati</taxon>
        <taxon>Bacteroidota</taxon>
        <taxon>Cytophagia</taxon>
        <taxon>Cytophagales</taxon>
        <taxon>Cyclobacteriaceae</taxon>
        <taxon>Cyclobacterium</taxon>
    </lineage>
</organism>
<evidence type="ECO:0000313" key="2">
    <source>
        <dbReference type="Proteomes" id="UP000014974"/>
    </source>
</evidence>
<protein>
    <submittedName>
        <fullName evidence="1">Uncharacterized protein</fullName>
    </submittedName>
</protein>
<dbReference type="Proteomes" id="UP000014974">
    <property type="component" value="Unassembled WGS sequence"/>
</dbReference>
<reference evidence="1 2" key="1">
    <citation type="journal article" date="2013" name="Genome Announc.">
        <title>Draft Genome Sequence of Cyclobacterium qasimii Strain M12-11BT, Isolated from Arctic Marine Sediment.</title>
        <authorList>
            <person name="Shivaji S."/>
            <person name="Ara S."/>
            <person name="Singh A."/>
            <person name="Kumar Pinnaka A."/>
        </authorList>
    </citation>
    <scope>NUCLEOTIDE SEQUENCE [LARGE SCALE GENOMIC DNA]</scope>
    <source>
        <strain evidence="1 2">M12-11B</strain>
    </source>
</reference>
<name>S7WMY0_9BACT</name>
<proteinExistence type="predicted"/>
<gene>
    <name evidence="1" type="ORF">ADICYQ_5474</name>
</gene>
<comment type="caution">
    <text evidence="1">The sequence shown here is derived from an EMBL/GenBank/DDBJ whole genome shotgun (WGS) entry which is preliminary data.</text>
</comment>
<dbReference type="EMBL" id="ATNM01000191">
    <property type="protein sequence ID" value="EPR65553.1"/>
    <property type="molecule type" value="Genomic_DNA"/>
</dbReference>
<sequence>MFGGHKIANLYRNYNTIFLPGYLMIAPGAVDWFSPIPCQKV</sequence>
<dbReference type="AlphaFoldDB" id="S7WMY0"/>
<evidence type="ECO:0000313" key="1">
    <source>
        <dbReference type="EMBL" id="EPR65553.1"/>
    </source>
</evidence>
<accession>S7WMY0</accession>